<dbReference type="RefSeq" id="WP_046487144.1">
    <property type="nucleotide sequence ID" value="NZ_LN827929.1"/>
</dbReference>
<dbReference type="Proteomes" id="UP000064007">
    <property type="component" value="Chromosome 1"/>
</dbReference>
<dbReference type="InterPro" id="IPR036249">
    <property type="entry name" value="Thioredoxin-like_sf"/>
</dbReference>
<keyword evidence="3" id="KW-1185">Reference proteome</keyword>
<reference evidence="3" key="1">
    <citation type="submission" date="2014-12" db="EMBL/GenBank/DDBJ databases">
        <authorList>
            <person name="Salcher M.M."/>
        </authorList>
    </citation>
    <scope>NUCLEOTIDE SEQUENCE [LARGE SCALE GENOMIC DNA]</scope>
    <source>
        <strain evidence="3">MMS-10A-171</strain>
    </source>
</reference>
<dbReference type="SUPFAM" id="SSF52833">
    <property type="entry name" value="Thioredoxin-like"/>
    <property type="match status" value="1"/>
</dbReference>
<gene>
    <name evidence="2" type="ORF">BN1208_0291</name>
</gene>
<organism evidence="2 3">
    <name type="scientific">Candidatus Methylopumilus planktonicus</name>
    <dbReference type="NCBI Taxonomy" id="1581557"/>
    <lineage>
        <taxon>Bacteria</taxon>
        <taxon>Pseudomonadati</taxon>
        <taxon>Pseudomonadota</taxon>
        <taxon>Betaproteobacteria</taxon>
        <taxon>Nitrosomonadales</taxon>
        <taxon>Methylophilaceae</taxon>
        <taxon>Candidatus Methylopumilus</taxon>
    </lineage>
</organism>
<keyword evidence="1" id="KW-1133">Transmembrane helix</keyword>
<evidence type="ECO:0000313" key="3">
    <source>
        <dbReference type="Proteomes" id="UP000064007"/>
    </source>
</evidence>
<dbReference type="AlphaFoldDB" id="A0A0D6ETV8"/>
<dbReference type="HOGENOM" id="CLU_109681_0_0_4"/>
<proteinExistence type="predicted"/>
<name>A0A0D6ETV8_9PROT</name>
<dbReference type="KEGG" id="mbat:BN1208_0291"/>
<protein>
    <submittedName>
        <fullName evidence="2">Uncharacterized protein</fullName>
    </submittedName>
</protein>
<feature type="transmembrane region" description="Helical" evidence="1">
    <location>
        <begin position="12"/>
        <end position="29"/>
    </location>
</feature>
<evidence type="ECO:0000256" key="1">
    <source>
        <dbReference type="SAM" id="Phobius"/>
    </source>
</evidence>
<dbReference type="EMBL" id="LN827929">
    <property type="protein sequence ID" value="CEZ19185.1"/>
    <property type="molecule type" value="Genomic_DNA"/>
</dbReference>
<dbReference type="OrthoDB" id="9180342at2"/>
<accession>A0A0D6ETV8</accession>
<dbReference type="STRING" id="1581557.BN1208_0291"/>
<sequence>MKLSNILKSRLKLIGIALLFVVPVIYSWYQVFFTNFKPHSKGVEHGLLISPIIQIGDLELYEPISSQTHQLIGKWTLVSFVGNKCDKACEFQLYSLRQIWLALGKDGNKIQRLAVVKDKNLISPEQIKLSQGQLLLKNDSDLKDRLNNQFKSYPYFESESIYLIDPYGNLMMQYKKGTNPSGMIKDLERLIRISK</sequence>
<evidence type="ECO:0000313" key="2">
    <source>
        <dbReference type="EMBL" id="CEZ19185.1"/>
    </source>
</evidence>
<dbReference type="Gene3D" id="3.40.30.10">
    <property type="entry name" value="Glutaredoxin"/>
    <property type="match status" value="1"/>
</dbReference>
<keyword evidence="1" id="KW-0812">Transmembrane</keyword>
<keyword evidence="1" id="KW-0472">Membrane</keyword>